<protein>
    <submittedName>
        <fullName evidence="1">Uncharacterized protein</fullName>
    </submittedName>
</protein>
<dbReference type="EMBL" id="CP036498">
    <property type="protein sequence ID" value="QUS42327.1"/>
    <property type="molecule type" value="Genomic_DNA"/>
</dbReference>
<proteinExistence type="predicted"/>
<accession>A0ABX8AF13</accession>
<name>A0ABX8AF13_9BRAD</name>
<sequence length="191" mass="21083">MQGLARADDAPAKIEAAQSDAFKQRLFGSAAGQKAYACFTRRYDAEHLARHPHQKVASMKLLVKFEADEQPHAIPYSFKLGLKYRHRKEALETAGTCALMLDEATGKEIQIGCSVDCDGGGLGIAFAKDRDAMVLKLERVRVWPSGKEPEENSEDLSAGIDDKSFRLDRADLSDCAGLVEDKDERLALNRK</sequence>
<dbReference type="Proteomes" id="UP000682843">
    <property type="component" value="Chromosome"/>
</dbReference>
<gene>
    <name evidence="1" type="ORF">RPMA_08575</name>
</gene>
<evidence type="ECO:0000313" key="2">
    <source>
        <dbReference type="Proteomes" id="UP000682843"/>
    </source>
</evidence>
<keyword evidence="2" id="KW-1185">Reference proteome</keyword>
<evidence type="ECO:0000313" key="1">
    <source>
        <dbReference type="EMBL" id="QUS42327.1"/>
    </source>
</evidence>
<organism evidence="1 2">
    <name type="scientific">Tardiphaga alba</name>
    <dbReference type="NCBI Taxonomy" id="340268"/>
    <lineage>
        <taxon>Bacteria</taxon>
        <taxon>Pseudomonadati</taxon>
        <taxon>Pseudomonadota</taxon>
        <taxon>Alphaproteobacteria</taxon>
        <taxon>Hyphomicrobiales</taxon>
        <taxon>Nitrobacteraceae</taxon>
        <taxon>Tardiphaga</taxon>
    </lineage>
</organism>
<reference evidence="1 2" key="1">
    <citation type="submission" date="2019-02" db="EMBL/GenBank/DDBJ databases">
        <title>Emended description of the genus Rhodopseudomonas and description of Rhodopseudomonas albus sp. nov., a non-phototrophic, heavy-metal-tolerant bacterium isolated from garden soil.</title>
        <authorList>
            <person name="Bao Z."/>
            <person name="Cao W.W."/>
            <person name="Sato Y."/>
            <person name="Nishizawa T."/>
            <person name="Zhao J."/>
            <person name="Guo Y."/>
            <person name="Ohta H."/>
        </authorList>
    </citation>
    <scope>NUCLEOTIDE SEQUENCE [LARGE SCALE GENOMIC DNA]</scope>
    <source>
        <strain evidence="1 2">SK50-23</strain>
    </source>
</reference>